<dbReference type="PANTHER" id="PTHR32309:SF13">
    <property type="entry name" value="FERRIC ENTEROBACTIN TRANSPORT PROTEIN FEPE"/>
    <property type="match status" value="1"/>
</dbReference>
<keyword evidence="8 13" id="KW-1133">Transmembrane helix</keyword>
<dbReference type="EMBL" id="JXKD01000012">
    <property type="protein sequence ID" value="OJG09871.1"/>
    <property type="molecule type" value="Genomic_DNA"/>
</dbReference>
<dbReference type="GO" id="GO:0005886">
    <property type="term" value="C:plasma membrane"/>
    <property type="evidence" value="ECO:0007669"/>
    <property type="project" value="UniProtKB-SubCell"/>
</dbReference>
<keyword evidence="17" id="KW-1185">Reference proteome</keyword>
<evidence type="ECO:0000256" key="4">
    <source>
        <dbReference type="ARBA" id="ARBA00020739"/>
    </source>
</evidence>
<comment type="pathway">
    <text evidence="2">Capsule biogenesis; capsule polysaccharide biosynthesis.</text>
</comment>
<protein>
    <recommendedName>
        <fullName evidence="4">Capsular polysaccharide biosynthesis protein CpsC</fullName>
    </recommendedName>
</protein>
<evidence type="ECO:0000256" key="2">
    <source>
        <dbReference type="ARBA" id="ARBA00005132"/>
    </source>
</evidence>
<evidence type="ECO:0000256" key="9">
    <source>
        <dbReference type="ARBA" id="ARBA00023136"/>
    </source>
</evidence>
<accession>A0A1L8QQS9</accession>
<organism evidence="16 17">
    <name type="scientific">Enterococcus aquimarinus</name>
    <dbReference type="NCBI Taxonomy" id="328396"/>
    <lineage>
        <taxon>Bacteria</taxon>
        <taxon>Bacillati</taxon>
        <taxon>Bacillota</taxon>
        <taxon>Bacilli</taxon>
        <taxon>Lactobacillales</taxon>
        <taxon>Enterococcaceae</taxon>
        <taxon>Enterococcus</taxon>
    </lineage>
</organism>
<comment type="caution">
    <text evidence="16">The sequence shown here is derived from an EMBL/GenBank/DDBJ whole genome shotgun (WGS) entry which is preliminary data.</text>
</comment>
<dbReference type="Pfam" id="PF02706">
    <property type="entry name" value="Wzz"/>
    <property type="match status" value="1"/>
</dbReference>
<feature type="transmembrane region" description="Helical" evidence="13">
    <location>
        <begin position="179"/>
        <end position="200"/>
    </location>
</feature>
<dbReference type="AlphaFoldDB" id="A0A1L8QQS9"/>
<proteinExistence type="inferred from homology"/>
<evidence type="ECO:0000256" key="13">
    <source>
        <dbReference type="SAM" id="Phobius"/>
    </source>
</evidence>
<evidence type="ECO:0000313" key="17">
    <source>
        <dbReference type="Proteomes" id="UP000182149"/>
    </source>
</evidence>
<feature type="transmembrane region" description="Helical" evidence="13">
    <location>
        <begin position="21"/>
        <end position="40"/>
    </location>
</feature>
<comment type="function">
    <text evidence="11">Required for CpsD phosphorylation. Involved in the regulation of capsular polysaccharide biosynthesis. May be part of a complex that directs the coordinated polymerization and export to the cell surface of the capsular polysaccharide.</text>
</comment>
<comment type="similarity">
    <text evidence="3">Belongs to the CpsC/CapA family.</text>
</comment>
<evidence type="ECO:0000256" key="5">
    <source>
        <dbReference type="ARBA" id="ARBA00022475"/>
    </source>
</evidence>
<keyword evidence="9 13" id="KW-0472">Membrane</keyword>
<feature type="compositionally biased region" description="Low complexity" evidence="12">
    <location>
        <begin position="236"/>
        <end position="250"/>
    </location>
</feature>
<feature type="domain" description="Tyrosine-protein kinase G-rich" evidence="15">
    <location>
        <begin position="152"/>
        <end position="196"/>
    </location>
</feature>
<reference evidence="16 17" key="1">
    <citation type="submission" date="2014-12" db="EMBL/GenBank/DDBJ databases">
        <title>Draft genome sequences of 29 type strains of Enterococci.</title>
        <authorList>
            <person name="Zhong Z."/>
            <person name="Sun Z."/>
            <person name="Liu W."/>
            <person name="Zhang W."/>
            <person name="Zhang H."/>
        </authorList>
    </citation>
    <scope>NUCLEOTIDE SEQUENCE [LARGE SCALE GENOMIC DNA]</scope>
    <source>
        <strain evidence="16 17">DSM 17690</strain>
    </source>
</reference>
<evidence type="ECO:0000256" key="6">
    <source>
        <dbReference type="ARBA" id="ARBA00022692"/>
    </source>
</evidence>
<dbReference type="OrthoDB" id="2360475at2"/>
<keyword evidence="5" id="KW-1003">Cell membrane</keyword>
<evidence type="ECO:0000259" key="14">
    <source>
        <dbReference type="Pfam" id="PF02706"/>
    </source>
</evidence>
<keyword evidence="10" id="KW-0270">Exopolysaccharide synthesis</keyword>
<dbReference type="PANTHER" id="PTHR32309">
    <property type="entry name" value="TYROSINE-PROTEIN KINASE"/>
    <property type="match status" value="1"/>
</dbReference>
<sequence length="261" mass="28518">MEDTISLKEIFDLLRKRITTILLSTFIGLALAGGFTFFFVTPQYSSRAQLIVSLPQSETSTVNDINFNLQMLNTYKDIILQGDAQAEEVQRRLAADHDIKMTTGQIKGALQVVQAQNSQMFSIQATADNAMTAEAIANTTAEVFKETVKDILTNVEEITIVSRAVASPNPISPNNQLNLAIGLVLGMMVGVGLAFVFELLDRTVKDPRFISENLELTILGTVPLMSAKEINAQYVPKPANKPTAKPTTPTSEAGRRSRSKV</sequence>
<feature type="domain" description="Polysaccharide chain length determinant N-terminal" evidence="14">
    <location>
        <begin position="3"/>
        <end position="83"/>
    </location>
</feature>
<evidence type="ECO:0000259" key="15">
    <source>
        <dbReference type="Pfam" id="PF13807"/>
    </source>
</evidence>
<dbReference type="RefSeq" id="WP_071875217.1">
    <property type="nucleotide sequence ID" value="NZ_JBHSHF010000016.1"/>
</dbReference>
<dbReference type="InterPro" id="IPR032807">
    <property type="entry name" value="GNVR"/>
</dbReference>
<evidence type="ECO:0000256" key="8">
    <source>
        <dbReference type="ARBA" id="ARBA00022989"/>
    </source>
</evidence>
<dbReference type="InterPro" id="IPR003856">
    <property type="entry name" value="LPS_length_determ_N"/>
</dbReference>
<comment type="subcellular location">
    <subcellularLocation>
        <location evidence="1">Cell membrane</location>
        <topology evidence="1">Multi-pass membrane protein</topology>
    </subcellularLocation>
</comment>
<evidence type="ECO:0000256" key="7">
    <source>
        <dbReference type="ARBA" id="ARBA00022903"/>
    </source>
</evidence>
<dbReference type="InterPro" id="IPR050445">
    <property type="entry name" value="Bact_polysacc_biosynth/exp"/>
</dbReference>
<keyword evidence="7" id="KW-0972">Capsule biogenesis/degradation</keyword>
<dbReference type="GO" id="GO:0004713">
    <property type="term" value="F:protein tyrosine kinase activity"/>
    <property type="evidence" value="ECO:0007669"/>
    <property type="project" value="TreeGrafter"/>
</dbReference>
<name>A0A1L8QQS9_9ENTE</name>
<dbReference type="GO" id="GO:0000271">
    <property type="term" value="P:polysaccharide biosynthetic process"/>
    <property type="evidence" value="ECO:0007669"/>
    <property type="project" value="UniProtKB-KW"/>
</dbReference>
<evidence type="ECO:0000256" key="1">
    <source>
        <dbReference type="ARBA" id="ARBA00004651"/>
    </source>
</evidence>
<dbReference type="Pfam" id="PF13807">
    <property type="entry name" value="GNVR"/>
    <property type="match status" value="1"/>
</dbReference>
<feature type="region of interest" description="Disordered" evidence="12">
    <location>
        <begin position="233"/>
        <end position="261"/>
    </location>
</feature>
<dbReference type="Proteomes" id="UP000182149">
    <property type="component" value="Unassembled WGS sequence"/>
</dbReference>
<keyword evidence="6 13" id="KW-0812">Transmembrane</keyword>
<gene>
    <name evidence="16" type="ORF">RU93_GL000510</name>
</gene>
<evidence type="ECO:0000256" key="12">
    <source>
        <dbReference type="SAM" id="MobiDB-lite"/>
    </source>
</evidence>
<evidence type="ECO:0000313" key="16">
    <source>
        <dbReference type="EMBL" id="OJG09871.1"/>
    </source>
</evidence>
<evidence type="ECO:0000256" key="10">
    <source>
        <dbReference type="ARBA" id="ARBA00023169"/>
    </source>
</evidence>
<dbReference type="STRING" id="328396.RU93_GL000510"/>
<evidence type="ECO:0000256" key="3">
    <source>
        <dbReference type="ARBA" id="ARBA00006683"/>
    </source>
</evidence>
<evidence type="ECO:0000256" key="11">
    <source>
        <dbReference type="ARBA" id="ARBA00045736"/>
    </source>
</evidence>